<reference evidence="4 5" key="1">
    <citation type="submission" date="2019-12" db="EMBL/GenBank/DDBJ databases">
        <title>A genome sequence resource for the geographically widespread anthracnose pathogen Colletotrichum asianum.</title>
        <authorList>
            <person name="Meng Y."/>
        </authorList>
    </citation>
    <scope>NUCLEOTIDE SEQUENCE [LARGE SCALE GENOMIC DNA]</scope>
    <source>
        <strain evidence="4 5">ICMP 18580</strain>
    </source>
</reference>
<accession>A0A8H3W3X9</accession>
<dbReference type="SUPFAM" id="SSF49879">
    <property type="entry name" value="SMAD/FHA domain"/>
    <property type="match status" value="1"/>
</dbReference>
<feature type="region of interest" description="Disordered" evidence="1">
    <location>
        <begin position="448"/>
        <end position="483"/>
    </location>
</feature>
<feature type="compositionally biased region" description="Acidic residues" evidence="1">
    <location>
        <begin position="284"/>
        <end position="301"/>
    </location>
</feature>
<dbReference type="Proteomes" id="UP000434172">
    <property type="component" value="Unassembled WGS sequence"/>
</dbReference>
<feature type="compositionally biased region" description="Polar residues" evidence="1">
    <location>
        <begin position="567"/>
        <end position="577"/>
    </location>
</feature>
<feature type="compositionally biased region" description="Polar residues" evidence="1">
    <location>
        <begin position="466"/>
        <end position="483"/>
    </location>
</feature>
<dbReference type="EMBL" id="WOWK01000066">
    <property type="protein sequence ID" value="KAF0321946.1"/>
    <property type="molecule type" value="Genomic_DNA"/>
</dbReference>
<feature type="transmembrane region" description="Helical" evidence="2">
    <location>
        <begin position="751"/>
        <end position="773"/>
    </location>
</feature>
<feature type="compositionally biased region" description="Basic and acidic residues" evidence="1">
    <location>
        <begin position="511"/>
        <end position="525"/>
    </location>
</feature>
<dbReference type="SMART" id="SM00240">
    <property type="entry name" value="FHA"/>
    <property type="match status" value="1"/>
</dbReference>
<dbReference type="InterPro" id="IPR008984">
    <property type="entry name" value="SMAD_FHA_dom_sf"/>
</dbReference>
<protein>
    <recommendedName>
        <fullName evidence="3">FHA domain-containing protein</fullName>
    </recommendedName>
</protein>
<dbReference type="OrthoDB" id="4096268at2759"/>
<feature type="region of interest" description="Disordered" evidence="1">
    <location>
        <begin position="503"/>
        <end position="641"/>
    </location>
</feature>
<feature type="compositionally biased region" description="Low complexity" evidence="1">
    <location>
        <begin position="325"/>
        <end position="335"/>
    </location>
</feature>
<dbReference type="Pfam" id="PF00498">
    <property type="entry name" value="FHA"/>
    <property type="match status" value="1"/>
</dbReference>
<evidence type="ECO:0000313" key="4">
    <source>
        <dbReference type="EMBL" id="KAF0321946.1"/>
    </source>
</evidence>
<gene>
    <name evidence="4" type="ORF">GQ607_010879</name>
</gene>
<evidence type="ECO:0000259" key="3">
    <source>
        <dbReference type="PROSITE" id="PS50006"/>
    </source>
</evidence>
<dbReference type="PROSITE" id="PS50006">
    <property type="entry name" value="FHA_DOMAIN"/>
    <property type="match status" value="1"/>
</dbReference>
<feature type="compositionally biased region" description="Basic and acidic residues" evidence="1">
    <location>
        <begin position="617"/>
        <end position="634"/>
    </location>
</feature>
<feature type="region of interest" description="Disordered" evidence="1">
    <location>
        <begin position="143"/>
        <end position="176"/>
    </location>
</feature>
<dbReference type="InterPro" id="IPR051176">
    <property type="entry name" value="Cent_Immune-Sig_Mod"/>
</dbReference>
<feature type="region of interest" description="Disordered" evidence="1">
    <location>
        <begin position="240"/>
        <end position="414"/>
    </location>
</feature>
<feature type="region of interest" description="Disordered" evidence="1">
    <location>
        <begin position="660"/>
        <end position="684"/>
    </location>
</feature>
<feature type="compositionally biased region" description="Basic and acidic residues" evidence="1">
    <location>
        <begin position="375"/>
        <end position="384"/>
    </location>
</feature>
<feature type="domain" description="FHA" evidence="3">
    <location>
        <begin position="46"/>
        <end position="106"/>
    </location>
</feature>
<feature type="compositionally biased region" description="Acidic residues" evidence="1">
    <location>
        <begin position="165"/>
        <end position="176"/>
    </location>
</feature>
<dbReference type="GO" id="GO:0005737">
    <property type="term" value="C:cytoplasm"/>
    <property type="evidence" value="ECO:0007669"/>
    <property type="project" value="TreeGrafter"/>
</dbReference>
<name>A0A8H3W3X9_9PEZI</name>
<organism evidence="4 5">
    <name type="scientific">Colletotrichum asianum</name>
    <dbReference type="NCBI Taxonomy" id="702518"/>
    <lineage>
        <taxon>Eukaryota</taxon>
        <taxon>Fungi</taxon>
        <taxon>Dikarya</taxon>
        <taxon>Ascomycota</taxon>
        <taxon>Pezizomycotina</taxon>
        <taxon>Sordariomycetes</taxon>
        <taxon>Hypocreomycetidae</taxon>
        <taxon>Glomerellales</taxon>
        <taxon>Glomerellaceae</taxon>
        <taxon>Colletotrichum</taxon>
        <taxon>Colletotrichum gloeosporioides species complex</taxon>
    </lineage>
</organism>
<dbReference type="InterPro" id="IPR000253">
    <property type="entry name" value="FHA_dom"/>
</dbReference>
<dbReference type="PANTHER" id="PTHR15715">
    <property type="entry name" value="CENTROSOMAL PROTEIN OF 170 KDA"/>
    <property type="match status" value="1"/>
</dbReference>
<sequence length="776" mass="84272">MASGHRQLASSVLVTLSAQYPPPDFQYPERRIVLESKSVGSASEKVKIGRSSKRLPALEPKNTNALFDSPVMSREHAELYADWYHKKLYIKDSTSLHGTHRNSVRINAGEAYELLPGDTLKFGVDIQRSSESFPPCTVQVHFQWDPPSDAEQANARPTYTYSVPDDSDSSDNDDDDDIRATMEKIRLIAQHRLPGAAATAIDLTDDAPVPASTAGQSAAAAIVLDDDNAPNIFEAPAVIPRSSLPAPPAPPATVDFDAPHDDDEEEDPSSAQHSALVDPIPTFDDSDSELDDSYEDGDSMDLSDKGVSSEGQSSDETSDEEDICLSDSLSGSDNGDVIDEQDAEADTNCDANCDGEQEDDEQDSELDDDAECYADYDHDVRESDADSSNGENDSQDDDEYVWDEPPRNNLANDTSMTICEPATATASTNQTLPLQHIMCPAAMPWPFPGSSEDQFGDDFKLPPLLNQATPQVPSLSNGRPLTPLLSTQPLDVLASHRPWLAAHGQQPAHGPRGDDWKYPSMEEKNPWLSQNDGPSVDVLGHKSGKPEFFRAREQNKAILRQHEESLKPSQAPVSTQPAAIPDQAPDTDIYSKPTPVDVEAPKSTKVPESVWAAPGRRFLDSPQEDRLSPEREMSPEPDMTSAFQYQQSKLAVLTQPPKTRETAIAGTDKPVQESTPPRSPKRKVDEISTLLPEEQAAEASTIDQAAQDTVSVVAGEESNTSEIAPPVLPRPEGIERRPAKRFRFLPSMNKIGTFSVGVGAGVSMLAGMLAMTAPSL</sequence>
<evidence type="ECO:0000256" key="2">
    <source>
        <dbReference type="SAM" id="Phobius"/>
    </source>
</evidence>
<dbReference type="PANTHER" id="PTHR15715:SF37">
    <property type="entry name" value="LD47843P"/>
    <property type="match status" value="1"/>
</dbReference>
<evidence type="ECO:0000256" key="1">
    <source>
        <dbReference type="SAM" id="MobiDB-lite"/>
    </source>
</evidence>
<comment type="caution">
    <text evidence="4">The sequence shown here is derived from an EMBL/GenBank/DDBJ whole genome shotgun (WGS) entry which is preliminary data.</text>
</comment>
<evidence type="ECO:0000313" key="5">
    <source>
        <dbReference type="Proteomes" id="UP000434172"/>
    </source>
</evidence>
<keyword evidence="2" id="KW-0812">Transmembrane</keyword>
<dbReference type="Gene3D" id="2.60.200.20">
    <property type="match status" value="1"/>
</dbReference>
<keyword evidence="2" id="KW-0472">Membrane</keyword>
<keyword evidence="2" id="KW-1133">Transmembrane helix</keyword>
<feature type="compositionally biased region" description="Basic and acidic residues" evidence="1">
    <location>
        <begin position="544"/>
        <end position="566"/>
    </location>
</feature>
<proteinExistence type="predicted"/>
<feature type="compositionally biased region" description="Acidic residues" evidence="1">
    <location>
        <begin position="393"/>
        <end position="402"/>
    </location>
</feature>
<feature type="compositionally biased region" description="Acidic residues" evidence="1">
    <location>
        <begin position="336"/>
        <end position="374"/>
    </location>
</feature>
<dbReference type="AlphaFoldDB" id="A0A8H3W3X9"/>
<keyword evidence="5" id="KW-1185">Reference proteome</keyword>